<evidence type="ECO:0000313" key="2">
    <source>
        <dbReference type="EMBL" id="GLB51129.1"/>
    </source>
</evidence>
<dbReference type="Gene3D" id="2.60.40.3140">
    <property type="match status" value="1"/>
</dbReference>
<dbReference type="Gene3D" id="3.10.620.30">
    <property type="match status" value="1"/>
</dbReference>
<dbReference type="AlphaFoldDB" id="A0A9W6B2M8"/>
<dbReference type="EMBL" id="BRVP01000001">
    <property type="protein sequence ID" value="GLB51129.1"/>
    <property type="molecule type" value="Genomic_DNA"/>
</dbReference>
<evidence type="ECO:0000313" key="3">
    <source>
        <dbReference type="Proteomes" id="UP001143545"/>
    </source>
</evidence>
<accession>A0A9W6B2M8</accession>
<dbReference type="Pfam" id="PF12969">
    <property type="entry name" value="DUF3857"/>
    <property type="match status" value="1"/>
</dbReference>
<reference evidence="2" key="1">
    <citation type="submission" date="2022-07" db="EMBL/GenBank/DDBJ databases">
        <title>Taxonomy of Novel Oxalotrophic and Methylotrophic Bacteria.</title>
        <authorList>
            <person name="Sahin N."/>
            <person name="Tani A."/>
        </authorList>
    </citation>
    <scope>NUCLEOTIDE SEQUENCE</scope>
    <source>
        <strain evidence="2">AM327</strain>
    </source>
</reference>
<keyword evidence="3" id="KW-1185">Reference proteome</keyword>
<sequence length="633" mass="72079">MNKFIIPLFIAGVFAISAKSQSYPVSEIPENLLKNSNAVVRLDETKVTIEDRRTQKVETTFVITILNEQGKRYARMFEGYDPNTKIKELDALILDEEGEKIEHIKEKDFEDVSAVSGGTLYGDSRVKYANYTATSYPYTIVFTSEVIDHNTGFISTWYALSHNYVGVEKSVYTITAPADLGLRTKEFNLDAYDVTKEKSGTNITYSVSNILALKPEVMSPPDDMLYPKVMFGLSKFHLEGYDGDASSWMAFGTWMYNELLKETFDLPEETKQKMTALVADKPSTYEKAKAIYEYVQQNTRYISVQVGIGGWRPMKASEVDELGYGDCKALTNYTKNLLDAVGVTSYYSVIYGESDYPKSLEEDFVSIQGNHIILDIPIDGKDVWIDCTSQDDPFNYIGSFTDNRTALAITPEGGEMKRTTSYKNEVNKQIITANCTIDADGWLDGTVTLEDMGVVYDRFRISLMDSDEKEEYYKRYWKNLNNLTIDSIAFENDKTSVKFTEKITIDAPSIISYTGDIGLLIPNFFNNRLSTPERYRNRTTPFYIVRGFADEDTYTIELPENVTIDFIPDPVHKSNEFGNYEMRIEANGKTLVYHRKMSLNAGTYDKEKYNDFRNFIRSASKTDNAKVVLKKVN</sequence>
<feature type="domain" description="DUF3857" evidence="1">
    <location>
        <begin position="54"/>
        <end position="210"/>
    </location>
</feature>
<evidence type="ECO:0000259" key="1">
    <source>
        <dbReference type="Pfam" id="PF12969"/>
    </source>
</evidence>
<dbReference type="SUPFAM" id="SSF54001">
    <property type="entry name" value="Cysteine proteinases"/>
    <property type="match status" value="1"/>
</dbReference>
<gene>
    <name evidence="2" type="ORF">NBRC110019_01680</name>
</gene>
<name>A0A9W6B2M8_9FLAO</name>
<dbReference type="InterPro" id="IPR024618">
    <property type="entry name" value="DUF3857"/>
</dbReference>
<dbReference type="Proteomes" id="UP001143545">
    <property type="component" value="Unassembled WGS sequence"/>
</dbReference>
<protein>
    <recommendedName>
        <fullName evidence="1">DUF3857 domain-containing protein</fullName>
    </recommendedName>
</protein>
<organism evidence="2 3">
    <name type="scientific">Neptunitalea chrysea</name>
    <dbReference type="NCBI Taxonomy" id="1647581"/>
    <lineage>
        <taxon>Bacteria</taxon>
        <taxon>Pseudomonadati</taxon>
        <taxon>Bacteroidota</taxon>
        <taxon>Flavobacteriia</taxon>
        <taxon>Flavobacteriales</taxon>
        <taxon>Flavobacteriaceae</taxon>
        <taxon>Neptunitalea</taxon>
    </lineage>
</organism>
<dbReference type="Gene3D" id="2.60.120.1130">
    <property type="match status" value="1"/>
</dbReference>
<comment type="caution">
    <text evidence="2">The sequence shown here is derived from an EMBL/GenBank/DDBJ whole genome shotgun (WGS) entry which is preliminary data.</text>
</comment>
<dbReference type="InterPro" id="IPR038765">
    <property type="entry name" value="Papain-like_cys_pep_sf"/>
</dbReference>
<dbReference type="RefSeq" id="WP_281751361.1">
    <property type="nucleotide sequence ID" value="NZ_BRVP01000001.1"/>
</dbReference>
<proteinExistence type="predicted"/>